<dbReference type="GO" id="GO:0005759">
    <property type="term" value="C:mitochondrial matrix"/>
    <property type="evidence" value="ECO:0007669"/>
    <property type="project" value="UniProtKB-SubCell"/>
</dbReference>
<evidence type="ECO:0000256" key="6">
    <source>
        <dbReference type="ARBA" id="ARBA00025809"/>
    </source>
</evidence>
<dbReference type="Pfam" id="PF05347">
    <property type="entry name" value="Complex1_LYR"/>
    <property type="match status" value="1"/>
</dbReference>
<keyword evidence="3" id="KW-0496">Mitochondrion</keyword>
<keyword evidence="4" id="KW-0143">Chaperone</keyword>
<evidence type="ECO:0000313" key="10">
    <source>
        <dbReference type="EMBL" id="JAV34106.1"/>
    </source>
</evidence>
<evidence type="ECO:0000256" key="2">
    <source>
        <dbReference type="ARBA" id="ARBA00009508"/>
    </source>
</evidence>
<comment type="similarity">
    <text evidence="2">Belongs to the complex I LYR family.</text>
</comment>
<evidence type="ECO:0000256" key="4">
    <source>
        <dbReference type="ARBA" id="ARBA00023186"/>
    </source>
</evidence>
<proteinExistence type="inferred from homology"/>
<dbReference type="InterPro" id="IPR045298">
    <property type="entry name" value="Complex1_LYR_LYRM7"/>
</dbReference>
<comment type="subcellular location">
    <subcellularLocation>
        <location evidence="1">Mitochondrion matrix</location>
    </subcellularLocation>
</comment>
<dbReference type="CDD" id="cd20267">
    <property type="entry name" value="Complex1_LYR_LYRM7"/>
    <property type="match status" value="1"/>
</dbReference>
<accession>A0A1Q3G2X1</accession>
<organism evidence="10">
    <name type="scientific">Culex tarsalis</name>
    <name type="common">Encephalitis mosquito</name>
    <dbReference type="NCBI Taxonomy" id="7177"/>
    <lineage>
        <taxon>Eukaryota</taxon>
        <taxon>Metazoa</taxon>
        <taxon>Ecdysozoa</taxon>
        <taxon>Arthropoda</taxon>
        <taxon>Hexapoda</taxon>
        <taxon>Insecta</taxon>
        <taxon>Pterygota</taxon>
        <taxon>Neoptera</taxon>
        <taxon>Endopterygota</taxon>
        <taxon>Diptera</taxon>
        <taxon>Nematocera</taxon>
        <taxon>Culicoidea</taxon>
        <taxon>Culicidae</taxon>
        <taxon>Culicinae</taxon>
        <taxon>Culicini</taxon>
        <taxon>Culex</taxon>
        <taxon>Culex</taxon>
    </lineage>
</organism>
<comment type="function">
    <text evidence="5">Assembly factor required for Rieske Fe-S protein UQCRFS1 incorporation into the cytochrome b-c1 (CIII) complex. Functions as a chaperone, binding to this subunit within the mitochondrial matrix and stabilizing it prior to its translocation and insertion into the late CIII dimeric intermediate within the mitochondrial inner membrane.</text>
</comment>
<dbReference type="InterPro" id="IPR050435">
    <property type="entry name" value="MZM1/LYRM7"/>
</dbReference>
<dbReference type="EMBL" id="GFDL01000939">
    <property type="protein sequence ID" value="JAV34106.1"/>
    <property type="molecule type" value="Transcribed_RNA"/>
</dbReference>
<protein>
    <recommendedName>
        <fullName evidence="7">Complex III assembly factor LYRM7</fullName>
    </recommendedName>
    <alternativeName>
        <fullName evidence="8">LYR motif-containing protein 7</fullName>
    </alternativeName>
</protein>
<dbReference type="PANTHER" id="PTHR46749:SF1">
    <property type="entry name" value="COMPLEX III ASSEMBLY FACTOR LYRM7"/>
    <property type="match status" value="1"/>
</dbReference>
<dbReference type="InterPro" id="IPR008011">
    <property type="entry name" value="Complex1_LYR_dom"/>
</dbReference>
<dbReference type="PANTHER" id="PTHR46749">
    <property type="entry name" value="COMPLEX III ASSEMBLY FACTOR LYRM7"/>
    <property type="match status" value="1"/>
</dbReference>
<reference evidence="10" key="1">
    <citation type="submission" date="2017-01" db="EMBL/GenBank/DDBJ databases">
        <title>A deep insight into the sialotranscriptome of adult male and female Cluex tarsalis mosquitoes.</title>
        <authorList>
            <person name="Ribeiro J.M."/>
            <person name="Moreira F."/>
            <person name="Bernard K.A."/>
            <person name="Calvo E."/>
        </authorList>
    </citation>
    <scope>NUCLEOTIDE SEQUENCE</scope>
    <source>
        <strain evidence="10">Kern County</strain>
        <tissue evidence="10">Salivary glands</tissue>
    </source>
</reference>
<evidence type="ECO:0000256" key="3">
    <source>
        <dbReference type="ARBA" id="ARBA00023128"/>
    </source>
</evidence>
<evidence type="ECO:0000256" key="1">
    <source>
        <dbReference type="ARBA" id="ARBA00004305"/>
    </source>
</evidence>
<dbReference type="AlphaFoldDB" id="A0A1Q3G2X1"/>
<name>A0A1Q3G2X1_CULTA</name>
<sequence>MTALRKEALKWYKTLQRTKDQVFVGDKRAIEAARQRIREEFIKNKDLTEEKDIKEKIKIAHDVDIELRSAVVQVVKIDENRYQAKITEETRKLENTMFDPDAKLPPPRSKKCK</sequence>
<evidence type="ECO:0000256" key="7">
    <source>
        <dbReference type="ARBA" id="ARBA00026165"/>
    </source>
</evidence>
<dbReference type="GO" id="GO:0044183">
    <property type="term" value="F:protein folding chaperone"/>
    <property type="evidence" value="ECO:0007669"/>
    <property type="project" value="TreeGrafter"/>
</dbReference>
<evidence type="ECO:0000256" key="8">
    <source>
        <dbReference type="ARBA" id="ARBA00031830"/>
    </source>
</evidence>
<comment type="subunit">
    <text evidence="6">Interacts with UQCRFS1.</text>
</comment>
<evidence type="ECO:0000256" key="5">
    <source>
        <dbReference type="ARBA" id="ARBA00025430"/>
    </source>
</evidence>
<evidence type="ECO:0000259" key="9">
    <source>
        <dbReference type="Pfam" id="PF05347"/>
    </source>
</evidence>
<dbReference type="GO" id="GO:0034551">
    <property type="term" value="P:mitochondrial respiratory chain complex III assembly"/>
    <property type="evidence" value="ECO:0007669"/>
    <property type="project" value="InterPro"/>
</dbReference>
<feature type="domain" description="Complex 1 LYR protein" evidence="9">
    <location>
        <begin position="6"/>
        <end position="62"/>
    </location>
</feature>